<protein>
    <recommendedName>
        <fullName evidence="10">tRNA-dihydrouridine(16/17) synthase [NAD(P)(+)]</fullName>
        <ecNumber evidence="10">1.3.1.88</ecNumber>
    </recommendedName>
</protein>
<evidence type="ECO:0000256" key="2">
    <source>
        <dbReference type="ARBA" id="ARBA00022630"/>
    </source>
</evidence>
<evidence type="ECO:0000256" key="5">
    <source>
        <dbReference type="ARBA" id="ARBA00022694"/>
    </source>
</evidence>
<dbReference type="InterPro" id="IPR013785">
    <property type="entry name" value="Aldolase_TIM"/>
</dbReference>
<dbReference type="Pfam" id="PF01207">
    <property type="entry name" value="Dus"/>
    <property type="match status" value="1"/>
</dbReference>
<evidence type="ECO:0000256" key="7">
    <source>
        <dbReference type="ARBA" id="ARBA00023002"/>
    </source>
</evidence>
<comment type="catalytic activity">
    <reaction evidence="14">
        <text>a 5,6-dihydrouridine in mRNA + NAD(+) = a uridine in mRNA + NADH + H(+)</text>
        <dbReference type="Rhea" id="RHEA:69851"/>
        <dbReference type="Rhea" id="RHEA-COMP:14658"/>
        <dbReference type="Rhea" id="RHEA-COMP:17789"/>
        <dbReference type="ChEBI" id="CHEBI:15378"/>
        <dbReference type="ChEBI" id="CHEBI:57540"/>
        <dbReference type="ChEBI" id="CHEBI:57945"/>
        <dbReference type="ChEBI" id="CHEBI:65315"/>
        <dbReference type="ChEBI" id="CHEBI:74443"/>
    </reaction>
    <physiologicalReaction direction="right-to-left" evidence="14">
        <dbReference type="Rhea" id="RHEA:69853"/>
    </physiologicalReaction>
</comment>
<keyword evidence="4" id="KW-0507">mRNA processing</keyword>
<dbReference type="GO" id="GO:0017150">
    <property type="term" value="F:tRNA dihydrouridine synthase activity"/>
    <property type="evidence" value="ECO:0007669"/>
    <property type="project" value="InterPro"/>
</dbReference>
<feature type="region of interest" description="Disordered" evidence="18">
    <location>
        <begin position="565"/>
        <end position="594"/>
    </location>
</feature>
<evidence type="ECO:0000256" key="17">
    <source>
        <dbReference type="ARBA" id="ARBA00049467"/>
    </source>
</evidence>
<dbReference type="InterPro" id="IPR018517">
    <property type="entry name" value="tRNA_hU_synthase_CS"/>
</dbReference>
<feature type="region of interest" description="Disordered" evidence="18">
    <location>
        <begin position="365"/>
        <end position="389"/>
    </location>
</feature>
<dbReference type="PANTHER" id="PTHR11082:SF5">
    <property type="entry name" value="TRNA-DIHYDROURIDINE(16_17) SYNTHASE [NAD(P)(+)]-LIKE"/>
    <property type="match status" value="1"/>
</dbReference>
<organism evidence="20 21">
    <name type="scientific">Apodospora peruviana</name>
    <dbReference type="NCBI Taxonomy" id="516989"/>
    <lineage>
        <taxon>Eukaryota</taxon>
        <taxon>Fungi</taxon>
        <taxon>Dikarya</taxon>
        <taxon>Ascomycota</taxon>
        <taxon>Pezizomycotina</taxon>
        <taxon>Sordariomycetes</taxon>
        <taxon>Sordariomycetidae</taxon>
        <taxon>Sordariales</taxon>
        <taxon>Lasiosphaeriaceae</taxon>
        <taxon>Apodospora</taxon>
    </lineage>
</organism>
<proteinExistence type="inferred from homology"/>
<comment type="catalytic activity">
    <reaction evidence="15">
        <text>5,6-dihydrouridine(16) in tRNA + NAD(+) = uridine(16) in tRNA + NADH + H(+)</text>
        <dbReference type="Rhea" id="RHEA:53380"/>
        <dbReference type="Rhea" id="RHEA-COMP:13543"/>
        <dbReference type="Rhea" id="RHEA-COMP:13544"/>
        <dbReference type="ChEBI" id="CHEBI:15378"/>
        <dbReference type="ChEBI" id="CHEBI:57540"/>
        <dbReference type="ChEBI" id="CHEBI:57945"/>
        <dbReference type="ChEBI" id="CHEBI:65315"/>
        <dbReference type="ChEBI" id="CHEBI:74443"/>
        <dbReference type="EC" id="1.3.1.88"/>
    </reaction>
    <physiologicalReaction direction="right-to-left" evidence="15">
        <dbReference type="Rhea" id="RHEA:53382"/>
    </physiologicalReaction>
</comment>
<evidence type="ECO:0000256" key="18">
    <source>
        <dbReference type="SAM" id="MobiDB-lite"/>
    </source>
</evidence>
<comment type="catalytic activity">
    <reaction evidence="12">
        <text>5,6-dihydrouridine(17) in tRNA + NAD(+) = uridine(17) in tRNA + NADH + H(+)</text>
        <dbReference type="Rhea" id="RHEA:53372"/>
        <dbReference type="Rhea" id="RHEA-COMP:13541"/>
        <dbReference type="Rhea" id="RHEA-COMP:13542"/>
        <dbReference type="ChEBI" id="CHEBI:15378"/>
        <dbReference type="ChEBI" id="CHEBI:57540"/>
        <dbReference type="ChEBI" id="CHEBI:57945"/>
        <dbReference type="ChEBI" id="CHEBI:65315"/>
        <dbReference type="ChEBI" id="CHEBI:74443"/>
        <dbReference type="EC" id="1.3.1.88"/>
    </reaction>
    <physiologicalReaction direction="right-to-left" evidence="12">
        <dbReference type="Rhea" id="RHEA:53374"/>
    </physiologicalReaction>
</comment>
<keyword evidence="2" id="KW-0285">Flavoprotein</keyword>
<keyword evidence="6" id="KW-0521">NADP</keyword>
<dbReference type="PROSITE" id="PS01136">
    <property type="entry name" value="UPF0034"/>
    <property type="match status" value="1"/>
</dbReference>
<evidence type="ECO:0000256" key="15">
    <source>
        <dbReference type="ARBA" id="ARBA00048934"/>
    </source>
</evidence>
<dbReference type="EC" id="1.3.1.88" evidence="10"/>
<comment type="cofactor">
    <cofactor evidence="1">
        <name>FMN</name>
        <dbReference type="ChEBI" id="CHEBI:58210"/>
    </cofactor>
</comment>
<comment type="catalytic activity">
    <reaction evidence="13">
        <text>5,6-dihydrouridine(16) in tRNA + NADP(+) = uridine(16) in tRNA + NADPH + H(+)</text>
        <dbReference type="Rhea" id="RHEA:53376"/>
        <dbReference type="Rhea" id="RHEA-COMP:13543"/>
        <dbReference type="Rhea" id="RHEA-COMP:13544"/>
        <dbReference type="ChEBI" id="CHEBI:15378"/>
        <dbReference type="ChEBI" id="CHEBI:57783"/>
        <dbReference type="ChEBI" id="CHEBI:58349"/>
        <dbReference type="ChEBI" id="CHEBI:65315"/>
        <dbReference type="ChEBI" id="CHEBI:74443"/>
        <dbReference type="EC" id="1.3.1.88"/>
    </reaction>
    <physiologicalReaction direction="right-to-left" evidence="13">
        <dbReference type="Rhea" id="RHEA:53378"/>
    </physiologicalReaction>
</comment>
<keyword evidence="21" id="KW-1185">Reference proteome</keyword>
<reference evidence="20" key="1">
    <citation type="journal article" date="2023" name="Mol. Phylogenet. Evol.">
        <title>Genome-scale phylogeny and comparative genomics of the fungal order Sordariales.</title>
        <authorList>
            <person name="Hensen N."/>
            <person name="Bonometti L."/>
            <person name="Westerberg I."/>
            <person name="Brannstrom I.O."/>
            <person name="Guillou S."/>
            <person name="Cros-Aarteil S."/>
            <person name="Calhoun S."/>
            <person name="Haridas S."/>
            <person name="Kuo A."/>
            <person name="Mondo S."/>
            <person name="Pangilinan J."/>
            <person name="Riley R."/>
            <person name="LaButti K."/>
            <person name="Andreopoulos B."/>
            <person name="Lipzen A."/>
            <person name="Chen C."/>
            <person name="Yan M."/>
            <person name="Daum C."/>
            <person name="Ng V."/>
            <person name="Clum A."/>
            <person name="Steindorff A."/>
            <person name="Ohm R.A."/>
            <person name="Martin F."/>
            <person name="Silar P."/>
            <person name="Natvig D.O."/>
            <person name="Lalanne C."/>
            <person name="Gautier V."/>
            <person name="Ament-Velasquez S.L."/>
            <person name="Kruys A."/>
            <person name="Hutchinson M.I."/>
            <person name="Powell A.J."/>
            <person name="Barry K."/>
            <person name="Miller A.N."/>
            <person name="Grigoriev I.V."/>
            <person name="Debuchy R."/>
            <person name="Gladieux P."/>
            <person name="Hiltunen Thoren M."/>
            <person name="Johannesson H."/>
        </authorList>
    </citation>
    <scope>NUCLEOTIDE SEQUENCE</scope>
    <source>
        <strain evidence="20">CBS 118394</strain>
    </source>
</reference>
<comment type="similarity">
    <text evidence="9">Belongs to the Dus family. Dus1 subfamily.</text>
</comment>
<keyword evidence="8" id="KW-0520">NAD</keyword>
<dbReference type="PANTHER" id="PTHR11082">
    <property type="entry name" value="TRNA-DIHYDROURIDINE SYNTHASE"/>
    <property type="match status" value="1"/>
</dbReference>
<dbReference type="SUPFAM" id="SSF51395">
    <property type="entry name" value="FMN-linked oxidoreductases"/>
    <property type="match status" value="1"/>
</dbReference>
<evidence type="ECO:0000256" key="14">
    <source>
        <dbReference type="ARBA" id="ARBA00048342"/>
    </source>
</evidence>
<evidence type="ECO:0000313" key="21">
    <source>
        <dbReference type="Proteomes" id="UP001283341"/>
    </source>
</evidence>
<comment type="catalytic activity">
    <reaction evidence="16">
        <text>a 5,6-dihydrouridine in mRNA + NADP(+) = a uridine in mRNA + NADPH + H(+)</text>
        <dbReference type="Rhea" id="RHEA:69855"/>
        <dbReference type="Rhea" id="RHEA-COMP:14658"/>
        <dbReference type="Rhea" id="RHEA-COMP:17789"/>
        <dbReference type="ChEBI" id="CHEBI:15378"/>
        <dbReference type="ChEBI" id="CHEBI:57783"/>
        <dbReference type="ChEBI" id="CHEBI:58349"/>
        <dbReference type="ChEBI" id="CHEBI:65315"/>
        <dbReference type="ChEBI" id="CHEBI:74443"/>
    </reaction>
    <physiologicalReaction direction="right-to-left" evidence="16">
        <dbReference type="Rhea" id="RHEA:69857"/>
    </physiologicalReaction>
</comment>
<evidence type="ECO:0000256" key="16">
    <source>
        <dbReference type="ARBA" id="ARBA00049447"/>
    </source>
</evidence>
<evidence type="ECO:0000259" key="19">
    <source>
        <dbReference type="Pfam" id="PF01207"/>
    </source>
</evidence>
<evidence type="ECO:0000256" key="11">
    <source>
        <dbReference type="ARBA" id="ARBA00045934"/>
    </source>
</evidence>
<keyword evidence="3" id="KW-0288">FMN</keyword>
<evidence type="ECO:0000313" key="20">
    <source>
        <dbReference type="EMBL" id="KAK3322519.1"/>
    </source>
</evidence>
<dbReference type="InterPro" id="IPR035587">
    <property type="entry name" value="DUS-like_FMN-bd"/>
</dbReference>
<comment type="caution">
    <text evidence="20">The sequence shown here is derived from an EMBL/GenBank/DDBJ whole genome shotgun (WGS) entry which is preliminary data.</text>
</comment>
<dbReference type="CDD" id="cd02801">
    <property type="entry name" value="DUS_like_FMN"/>
    <property type="match status" value="1"/>
</dbReference>
<keyword evidence="7" id="KW-0560">Oxidoreductase</keyword>
<evidence type="ECO:0000256" key="13">
    <source>
        <dbReference type="ARBA" id="ARBA00047652"/>
    </source>
</evidence>
<gene>
    <name evidence="20" type="ORF">B0H66DRAFT_515027</name>
</gene>
<feature type="compositionally biased region" description="Polar residues" evidence="18">
    <location>
        <begin position="522"/>
        <end position="531"/>
    </location>
</feature>
<dbReference type="EMBL" id="JAUEDM010000003">
    <property type="protein sequence ID" value="KAK3322519.1"/>
    <property type="molecule type" value="Genomic_DNA"/>
</dbReference>
<dbReference type="Proteomes" id="UP001283341">
    <property type="component" value="Unassembled WGS sequence"/>
</dbReference>
<reference evidence="20" key="2">
    <citation type="submission" date="2023-06" db="EMBL/GenBank/DDBJ databases">
        <authorList>
            <consortium name="Lawrence Berkeley National Laboratory"/>
            <person name="Haridas S."/>
            <person name="Hensen N."/>
            <person name="Bonometti L."/>
            <person name="Westerberg I."/>
            <person name="Brannstrom I.O."/>
            <person name="Guillou S."/>
            <person name="Cros-Aarteil S."/>
            <person name="Calhoun S."/>
            <person name="Kuo A."/>
            <person name="Mondo S."/>
            <person name="Pangilinan J."/>
            <person name="Riley R."/>
            <person name="Labutti K."/>
            <person name="Andreopoulos B."/>
            <person name="Lipzen A."/>
            <person name="Chen C."/>
            <person name="Yanf M."/>
            <person name="Daum C."/>
            <person name="Ng V."/>
            <person name="Clum A."/>
            <person name="Steindorff A."/>
            <person name="Ohm R."/>
            <person name="Martin F."/>
            <person name="Silar P."/>
            <person name="Natvig D."/>
            <person name="Lalanne C."/>
            <person name="Gautier V."/>
            <person name="Ament-Velasquez S.L."/>
            <person name="Kruys A."/>
            <person name="Hutchinson M.I."/>
            <person name="Powell A.J."/>
            <person name="Barry K."/>
            <person name="Miller A.N."/>
            <person name="Grigoriev I.V."/>
            <person name="Debuchy R."/>
            <person name="Gladieux P."/>
            <person name="Thoren M.H."/>
            <person name="Johannesson H."/>
        </authorList>
    </citation>
    <scope>NUCLEOTIDE SEQUENCE</scope>
    <source>
        <strain evidence="20">CBS 118394</strain>
    </source>
</reference>
<evidence type="ECO:0000256" key="1">
    <source>
        <dbReference type="ARBA" id="ARBA00001917"/>
    </source>
</evidence>
<evidence type="ECO:0000256" key="12">
    <source>
        <dbReference type="ARBA" id="ARBA00047287"/>
    </source>
</evidence>
<feature type="domain" description="DUS-like FMN-binding" evidence="19">
    <location>
        <begin position="46"/>
        <end position="297"/>
    </location>
</feature>
<name>A0AAE0M944_9PEZI</name>
<sequence length="594" mass="65450">MATLATIPNGPSAPAAAAMAVAPTAQHKKLHGRAFYESIGSPKYIVAPMVDQSEFIWRMLSRSFLPESERSSMLAYTPMFHARLFAESQRYRDSHFEPMRDSIPDIQPDPVPTFTPHLDGNPAIDRPLFVQFCANDPETLLAAAKLVVPYCDAVDLNLGCPQGIAKKGHYGSFLQEDQTLIYKLINILHENLSIPVTAKIRILETKEATLEYAKNVLRAGASILTVHGRRREQKGHITGLADWNMIRYLRDNLPAEAVLFANGNILQHGDLAKCLAATGADGVMSAEGNLSNPGIFAVPPPVGEEPLEYWRGKDGRGGWRVDAVFRRYLDLIHQYVRGKEPPKRRPLFVPGDDTKWMETALEGMDVPPLSSKTKTGRSLDKRSSGKTEALHSPNYVGVQAHLFHLLRHLVSVHHDVRNALARSKMGDISVYENILEMVERKVAEGLIEYEKTDGQNVAADDPVIVKEGEGVEEEVVDDIESSVRTVRECKRPWWAVQPIIRPLPKEALAKGAIQPKGKKQQHAPNGNGEQQQAKDKKRKDKENKKIVASVVAAAACVAGATLVAGAEQQKDGTGASLKRKFDDSESSKSVKALT</sequence>
<accession>A0AAE0M944</accession>
<dbReference type="GO" id="GO:0006397">
    <property type="term" value="P:mRNA processing"/>
    <property type="evidence" value="ECO:0007669"/>
    <property type="project" value="UniProtKB-KW"/>
</dbReference>
<comment type="catalytic activity">
    <reaction evidence="17">
        <text>5,6-dihydrouridine(17) in tRNA + NADP(+) = uridine(17) in tRNA + NADPH + H(+)</text>
        <dbReference type="Rhea" id="RHEA:53368"/>
        <dbReference type="Rhea" id="RHEA-COMP:13541"/>
        <dbReference type="Rhea" id="RHEA-COMP:13542"/>
        <dbReference type="ChEBI" id="CHEBI:15378"/>
        <dbReference type="ChEBI" id="CHEBI:57783"/>
        <dbReference type="ChEBI" id="CHEBI:58349"/>
        <dbReference type="ChEBI" id="CHEBI:65315"/>
        <dbReference type="ChEBI" id="CHEBI:74443"/>
        <dbReference type="EC" id="1.3.1.88"/>
    </reaction>
    <physiologicalReaction direction="right-to-left" evidence="17">
        <dbReference type="Rhea" id="RHEA:53370"/>
    </physiologicalReaction>
</comment>
<evidence type="ECO:0000256" key="8">
    <source>
        <dbReference type="ARBA" id="ARBA00023027"/>
    </source>
</evidence>
<keyword evidence="5" id="KW-0819">tRNA processing</keyword>
<evidence type="ECO:0000256" key="9">
    <source>
        <dbReference type="ARBA" id="ARBA00038313"/>
    </source>
</evidence>
<feature type="compositionally biased region" description="Basic and acidic residues" evidence="18">
    <location>
        <begin position="377"/>
        <end position="389"/>
    </location>
</feature>
<feature type="compositionally biased region" description="Basic and acidic residues" evidence="18">
    <location>
        <begin position="579"/>
        <end position="588"/>
    </location>
</feature>
<evidence type="ECO:0000256" key="6">
    <source>
        <dbReference type="ARBA" id="ARBA00022857"/>
    </source>
</evidence>
<feature type="region of interest" description="Disordered" evidence="18">
    <location>
        <begin position="512"/>
        <end position="544"/>
    </location>
</feature>
<evidence type="ECO:0000256" key="10">
    <source>
        <dbReference type="ARBA" id="ARBA00038890"/>
    </source>
</evidence>
<comment type="function">
    <text evidence="11">Catalyzes the synthesis of dihydrouridine, a modified base found in the D-loop of most tRNAs. Specifically modifies U47 in cytoplasmic tRNAs. Catalyzes the synthesis of dihydrouridine in some mRNAs, thereby affecting their translation.</text>
</comment>
<dbReference type="Gene3D" id="3.20.20.70">
    <property type="entry name" value="Aldolase class I"/>
    <property type="match status" value="1"/>
</dbReference>
<dbReference type="GO" id="GO:0050660">
    <property type="term" value="F:flavin adenine dinucleotide binding"/>
    <property type="evidence" value="ECO:0007669"/>
    <property type="project" value="InterPro"/>
</dbReference>
<dbReference type="AlphaFoldDB" id="A0AAE0M944"/>
<evidence type="ECO:0000256" key="3">
    <source>
        <dbReference type="ARBA" id="ARBA00022643"/>
    </source>
</evidence>
<evidence type="ECO:0000256" key="4">
    <source>
        <dbReference type="ARBA" id="ARBA00022664"/>
    </source>
</evidence>